<reference evidence="1" key="1">
    <citation type="submission" date="2021-05" db="EMBL/GenBank/DDBJ databases">
        <authorList>
            <person name="Pan Q."/>
            <person name="Jouanno E."/>
            <person name="Zahm M."/>
            <person name="Klopp C."/>
            <person name="Cabau C."/>
            <person name="Louis A."/>
            <person name="Berthelot C."/>
            <person name="Parey E."/>
            <person name="Roest Crollius H."/>
            <person name="Montfort J."/>
            <person name="Robinson-Rechavi M."/>
            <person name="Bouchez O."/>
            <person name="Lampietro C."/>
            <person name="Lopez Roques C."/>
            <person name="Donnadieu C."/>
            <person name="Postlethwait J."/>
            <person name="Bobe J."/>
            <person name="Dillon D."/>
            <person name="Chandos A."/>
            <person name="von Hippel F."/>
            <person name="Guiguen Y."/>
        </authorList>
    </citation>
    <scope>NUCLEOTIDE SEQUENCE</scope>
    <source>
        <strain evidence="1">YG-Jan2019</strain>
    </source>
</reference>
<protein>
    <submittedName>
        <fullName evidence="1">Uncharacterized protein</fullName>
    </submittedName>
</protein>
<organism evidence="1 2">
    <name type="scientific">Dallia pectoralis</name>
    <name type="common">Alaska blackfish</name>
    <dbReference type="NCBI Taxonomy" id="75939"/>
    <lineage>
        <taxon>Eukaryota</taxon>
        <taxon>Metazoa</taxon>
        <taxon>Chordata</taxon>
        <taxon>Craniata</taxon>
        <taxon>Vertebrata</taxon>
        <taxon>Euteleostomi</taxon>
        <taxon>Actinopterygii</taxon>
        <taxon>Neopterygii</taxon>
        <taxon>Teleostei</taxon>
        <taxon>Protacanthopterygii</taxon>
        <taxon>Esociformes</taxon>
        <taxon>Umbridae</taxon>
        <taxon>Dallia</taxon>
    </lineage>
</organism>
<proteinExistence type="predicted"/>
<name>A0ACC2G534_DALPE</name>
<dbReference type="EMBL" id="CM055744">
    <property type="protein sequence ID" value="KAJ7998615.1"/>
    <property type="molecule type" value="Genomic_DNA"/>
</dbReference>
<gene>
    <name evidence="1" type="ORF">DPEC_G00206730</name>
</gene>
<accession>A0ACC2G534</accession>
<dbReference type="Proteomes" id="UP001157502">
    <property type="component" value="Chromosome 17"/>
</dbReference>
<evidence type="ECO:0000313" key="1">
    <source>
        <dbReference type="EMBL" id="KAJ7998615.1"/>
    </source>
</evidence>
<evidence type="ECO:0000313" key="2">
    <source>
        <dbReference type="Proteomes" id="UP001157502"/>
    </source>
</evidence>
<sequence length="97" mass="10099">MFLGGYGGGHKIWSTYCQGNWRTWTTSCPWDSTCGGSVESPEYQMAAPACPTTPQEAKAEVLCSPLILCCFGGGDTSCSYALSCVGGGATFFSSVSS</sequence>
<comment type="caution">
    <text evidence="1">The sequence shown here is derived from an EMBL/GenBank/DDBJ whole genome shotgun (WGS) entry which is preliminary data.</text>
</comment>
<keyword evidence="2" id="KW-1185">Reference proteome</keyword>